<proteinExistence type="inferred from homology"/>
<dbReference type="PANTHER" id="PTHR46017:SF1">
    <property type="entry name" value="ALPHA-MANNOSIDASE 2C1"/>
    <property type="match status" value="1"/>
</dbReference>
<dbReference type="GO" id="GO:0046872">
    <property type="term" value="F:metal ion binding"/>
    <property type="evidence" value="ECO:0007669"/>
    <property type="project" value="UniProtKB-KW"/>
</dbReference>
<keyword evidence="4" id="KW-0326">Glycosidase</keyword>
<dbReference type="SMART" id="SM00872">
    <property type="entry name" value="Alpha-mann_mid"/>
    <property type="match status" value="1"/>
</dbReference>
<dbReference type="SUPFAM" id="SSF88688">
    <property type="entry name" value="Families 57/38 glycoside transferase middle domain"/>
    <property type="match status" value="1"/>
</dbReference>
<dbReference type="InterPro" id="IPR037094">
    <property type="entry name" value="Glyco_hydro_38_cen_sf"/>
</dbReference>
<dbReference type="InterPro" id="IPR011330">
    <property type="entry name" value="Glyco_hydro/deAcase_b/a-brl"/>
</dbReference>
<dbReference type="SUPFAM" id="SSF74650">
    <property type="entry name" value="Galactose mutarotase-like"/>
    <property type="match status" value="1"/>
</dbReference>
<dbReference type="InterPro" id="IPR054723">
    <property type="entry name" value="Ams1-like_N"/>
</dbReference>
<dbReference type="SUPFAM" id="SSF88713">
    <property type="entry name" value="Glycoside hydrolase/deacetylase"/>
    <property type="match status" value="1"/>
</dbReference>
<evidence type="ECO:0000256" key="3">
    <source>
        <dbReference type="ARBA" id="ARBA00022801"/>
    </source>
</evidence>
<dbReference type="Pfam" id="PF07748">
    <property type="entry name" value="Glyco_hydro_38C"/>
    <property type="match status" value="1"/>
</dbReference>
<dbReference type="Proteomes" id="UP000076023">
    <property type="component" value="Unassembled WGS sequence"/>
</dbReference>
<protein>
    <submittedName>
        <fullName evidence="6">Alpha-mannosidase</fullName>
    </submittedName>
</protein>
<dbReference type="InParanoid" id="A0A146G2X7"/>
<sequence>MLPKTFLSQLVPARVGEAVRRVEKQIWRDLPGECRIEQTEPSLTFRTVKEVGSGDFHPVPEGSFHWGPKYAQSWFRVTLPEISADETIYFNWQDQAEATAYIDGVPYSGLDIAHQRIPLPAGTRELWIESVCIRSGVWLAGEAAHLDQAGSLFVAPKLESRNDAAWAVYHDLKVMLELMETEFFEYQPTAPGLTKPLTSPVRYSAPAFRASRLLRRLFERLDRAVDVLDHEGLDAMVEEMRRVYAEFPGSVDAGKVVLTGHAHIDLVWLWPERVGEFKAVHSWSTQTRLLETYPEFRFGYSQPASYEAVGRRSPELLDRVKGLIQARKWDAVGAAYVEGDTQMPCGEAILRCLRIGQEEFRALKGSPSEVFWLPDVFGYSGAMPQLLKGLGVKSFFTTKLSWSSINRFPHTSFVWQGLDDSSITAHVVLIHDYNEWVDVKRLREDMLHHQQSAVHPEVLIPTGYGDGGGGPTETMIERARRVANLAGMPQVEWGNIEPFFERQREFQDELPVVKGELLLELHRGVFTTHGELKYQFRRLERALQTLEAAHVVRGLGPIDLHYWKRASFSHFHDYIPGSSIWEVYAEAIPELQQLADKAFAETTRALNDSAAPTPAWFNPLPLPRTWIDGDTCYDVPPLSGAPVAELTPLAVRAPRASAGTLESERVAATFSANGSIQSLLIDGRKVEVTAHKLVSYHDHPADFEAWDVDRGSIVLGSEARLVSEPEIKVEGLEASVAFSYEIAKSSAVTVIYSVRAGEPALRIRYAVDWHDPKQWLKAIFVSQYNGREARYGAPFGSVLRGQWPGYPREEALWEVPASRWVVVADDAQSEGLGILTESKYGFTTREGTVGISLLRSALVTEAPFHPQIRPTPDRPDYSDLGRQTIDIALTRYAPDLPVHEQPAALADVLFTPCIAYQGGAVTAGFRGCAGLSSAVPAWAEPLDKGWVLRVHETLGRRGTHALTLNEGTTGREADMYGKAVDPLAVEELTFTPYQVRSVLIDQ</sequence>
<dbReference type="InterPro" id="IPR011013">
    <property type="entry name" value="Gal_mutarotase_sf_dom"/>
</dbReference>
<organism evidence="6 7">
    <name type="scientific">Terrimicrobium sacchariphilum</name>
    <dbReference type="NCBI Taxonomy" id="690879"/>
    <lineage>
        <taxon>Bacteria</taxon>
        <taxon>Pseudomonadati</taxon>
        <taxon>Verrucomicrobiota</taxon>
        <taxon>Terrimicrobiia</taxon>
        <taxon>Terrimicrobiales</taxon>
        <taxon>Terrimicrobiaceae</taxon>
        <taxon>Terrimicrobium</taxon>
    </lineage>
</organism>
<evidence type="ECO:0000256" key="1">
    <source>
        <dbReference type="ARBA" id="ARBA00009792"/>
    </source>
</evidence>
<dbReference type="EMBL" id="BDCO01000002">
    <property type="protein sequence ID" value="GAT31833.1"/>
    <property type="molecule type" value="Genomic_DNA"/>
</dbReference>
<dbReference type="GO" id="GO:0004559">
    <property type="term" value="F:alpha-mannosidase activity"/>
    <property type="evidence" value="ECO:0007669"/>
    <property type="project" value="InterPro"/>
</dbReference>
<name>A0A146G2X7_TERSA</name>
<dbReference type="InterPro" id="IPR027291">
    <property type="entry name" value="Glyco_hydro_38_N_sf"/>
</dbReference>
<dbReference type="InterPro" id="IPR011682">
    <property type="entry name" value="Glyco_hydro_38_C"/>
</dbReference>
<dbReference type="GO" id="GO:0006013">
    <property type="term" value="P:mannose metabolic process"/>
    <property type="evidence" value="ECO:0007669"/>
    <property type="project" value="InterPro"/>
</dbReference>
<dbReference type="PANTHER" id="PTHR46017">
    <property type="entry name" value="ALPHA-MANNOSIDASE 2C1"/>
    <property type="match status" value="1"/>
</dbReference>
<feature type="domain" description="Glycoside hydrolase family 38 central" evidence="5">
    <location>
        <begin position="520"/>
        <end position="591"/>
    </location>
</feature>
<dbReference type="InterPro" id="IPR028995">
    <property type="entry name" value="Glyco_hydro_57/38_cen_sf"/>
</dbReference>
<keyword evidence="7" id="KW-1185">Reference proteome</keyword>
<dbReference type="GO" id="GO:0009313">
    <property type="term" value="P:oligosaccharide catabolic process"/>
    <property type="evidence" value="ECO:0007669"/>
    <property type="project" value="TreeGrafter"/>
</dbReference>
<comment type="caution">
    <text evidence="6">The sequence shown here is derived from an EMBL/GenBank/DDBJ whole genome shotgun (WGS) entry which is preliminary data.</text>
</comment>
<dbReference type="Gene3D" id="1.20.1270.50">
    <property type="entry name" value="Glycoside hydrolase family 38, central domain"/>
    <property type="match status" value="1"/>
</dbReference>
<evidence type="ECO:0000313" key="7">
    <source>
        <dbReference type="Proteomes" id="UP000076023"/>
    </source>
</evidence>
<keyword evidence="3" id="KW-0378">Hydrolase</keyword>
<evidence type="ECO:0000256" key="2">
    <source>
        <dbReference type="ARBA" id="ARBA00022723"/>
    </source>
</evidence>
<dbReference type="RefSeq" id="WP_075077709.1">
    <property type="nucleotide sequence ID" value="NZ_BDCO01000002.1"/>
</dbReference>
<dbReference type="InterPro" id="IPR015341">
    <property type="entry name" value="Glyco_hydro_38_cen"/>
</dbReference>
<dbReference type="Pfam" id="PF09261">
    <property type="entry name" value="Alpha-mann_mid"/>
    <property type="match status" value="1"/>
</dbReference>
<dbReference type="GO" id="GO:0030246">
    <property type="term" value="F:carbohydrate binding"/>
    <property type="evidence" value="ECO:0007669"/>
    <property type="project" value="InterPro"/>
</dbReference>
<evidence type="ECO:0000259" key="5">
    <source>
        <dbReference type="SMART" id="SM00872"/>
    </source>
</evidence>
<dbReference type="AlphaFoldDB" id="A0A146G2X7"/>
<dbReference type="InterPro" id="IPR000602">
    <property type="entry name" value="Glyco_hydro_38_N"/>
</dbReference>
<dbReference type="Pfam" id="PF22907">
    <property type="entry name" value="Ams1-like_1st"/>
    <property type="match status" value="1"/>
</dbReference>
<keyword evidence="2" id="KW-0479">Metal-binding</keyword>
<dbReference type="Pfam" id="PF01074">
    <property type="entry name" value="Glyco_hydro_38N"/>
    <property type="match status" value="1"/>
</dbReference>
<dbReference type="Gene3D" id="3.20.110.10">
    <property type="entry name" value="Glycoside hydrolase 38, N terminal domain"/>
    <property type="match status" value="1"/>
</dbReference>
<evidence type="ECO:0000256" key="4">
    <source>
        <dbReference type="ARBA" id="ARBA00023295"/>
    </source>
</evidence>
<gene>
    <name evidence="6" type="ORF">TSACC_2227</name>
</gene>
<accession>A0A146G2X7</accession>
<comment type="similarity">
    <text evidence="1">Belongs to the glycosyl hydrolase 38 family.</text>
</comment>
<dbReference type="Gene3D" id="2.70.98.30">
    <property type="entry name" value="Golgi alpha-mannosidase II, domain 4"/>
    <property type="match status" value="1"/>
</dbReference>
<evidence type="ECO:0000313" key="6">
    <source>
        <dbReference type="EMBL" id="GAT31833.1"/>
    </source>
</evidence>
<dbReference type="STRING" id="690879.TSACC_2227"/>
<reference evidence="7" key="1">
    <citation type="journal article" date="2017" name="Genome Announc.">
        <title>Draft Genome Sequence of Terrimicrobium sacchariphilum NM-5T, a Facultative Anaerobic Soil Bacterium of the Class Spartobacteria.</title>
        <authorList>
            <person name="Qiu Y.L."/>
            <person name="Tourlousse D.M."/>
            <person name="Matsuura N."/>
            <person name="Ohashi A."/>
            <person name="Sekiguchi Y."/>
        </authorList>
    </citation>
    <scope>NUCLEOTIDE SEQUENCE [LARGE SCALE GENOMIC DNA]</scope>
    <source>
        <strain evidence="7">NM-5</strain>
    </source>
</reference>
<dbReference type="CDD" id="cd10789">
    <property type="entry name" value="GH38N_AMII_ER_cytosolic"/>
    <property type="match status" value="1"/>
</dbReference>
<dbReference type="OrthoDB" id="9772207at2"/>